<dbReference type="AlphaFoldDB" id="A0A0E9SPX5"/>
<proteinExistence type="predicted"/>
<reference evidence="1" key="1">
    <citation type="submission" date="2014-11" db="EMBL/GenBank/DDBJ databases">
        <authorList>
            <person name="Amaro Gonzalez C."/>
        </authorList>
    </citation>
    <scope>NUCLEOTIDE SEQUENCE</scope>
</reference>
<reference evidence="1" key="2">
    <citation type="journal article" date="2015" name="Fish Shellfish Immunol.">
        <title>Early steps in the European eel (Anguilla anguilla)-Vibrio vulnificus interaction in the gills: Role of the RtxA13 toxin.</title>
        <authorList>
            <person name="Callol A."/>
            <person name="Pajuelo D."/>
            <person name="Ebbesson L."/>
            <person name="Teles M."/>
            <person name="MacKenzie S."/>
            <person name="Amaro C."/>
        </authorList>
    </citation>
    <scope>NUCLEOTIDE SEQUENCE</scope>
</reference>
<evidence type="ECO:0000313" key="1">
    <source>
        <dbReference type="EMBL" id="JAH43409.1"/>
    </source>
</evidence>
<sequence>MKTHDHLSHCNKRLCGINTRVQLPWVKPQKYDVFKNGKAKPLSVLFNVKQNIV</sequence>
<accession>A0A0E9SPX5</accession>
<dbReference type="EMBL" id="GBXM01065168">
    <property type="protein sequence ID" value="JAH43409.1"/>
    <property type="molecule type" value="Transcribed_RNA"/>
</dbReference>
<organism evidence="1">
    <name type="scientific">Anguilla anguilla</name>
    <name type="common">European freshwater eel</name>
    <name type="synonym">Muraena anguilla</name>
    <dbReference type="NCBI Taxonomy" id="7936"/>
    <lineage>
        <taxon>Eukaryota</taxon>
        <taxon>Metazoa</taxon>
        <taxon>Chordata</taxon>
        <taxon>Craniata</taxon>
        <taxon>Vertebrata</taxon>
        <taxon>Euteleostomi</taxon>
        <taxon>Actinopterygii</taxon>
        <taxon>Neopterygii</taxon>
        <taxon>Teleostei</taxon>
        <taxon>Anguilliformes</taxon>
        <taxon>Anguillidae</taxon>
        <taxon>Anguilla</taxon>
    </lineage>
</organism>
<protein>
    <submittedName>
        <fullName evidence="1">Uncharacterized protein</fullName>
    </submittedName>
</protein>
<name>A0A0E9SPX5_ANGAN</name>